<dbReference type="RefSeq" id="WP_119135123.1">
    <property type="nucleotide sequence ID" value="NZ_QXXQ01000006.1"/>
</dbReference>
<name>A0A398BSX6_9RHOB</name>
<evidence type="ECO:0000313" key="1">
    <source>
        <dbReference type="EMBL" id="RID91518.1"/>
    </source>
</evidence>
<evidence type="ECO:0000313" key="2">
    <source>
        <dbReference type="Proteomes" id="UP000266649"/>
    </source>
</evidence>
<comment type="caution">
    <text evidence="1">The sequence shown here is derived from an EMBL/GenBank/DDBJ whole genome shotgun (WGS) entry which is preliminary data.</text>
</comment>
<dbReference type="OrthoDB" id="8242966at2"/>
<gene>
    <name evidence="1" type="ORF">D2N39_12505</name>
</gene>
<dbReference type="EMBL" id="QXXQ01000006">
    <property type="protein sequence ID" value="RID91518.1"/>
    <property type="molecule type" value="Genomic_DNA"/>
</dbReference>
<keyword evidence="2" id="KW-1185">Reference proteome</keyword>
<sequence>MMQVVSENSEAEIKRHAAEVEIKMAWRRLTANVLRIAAGAGKPHLILDQIADYAKATRDYEAATGSPFHAEGHLAHYANADVALLEYRDWVDPLSMETDEHYAERKIIDGAMRVHAGYLLDQLTQVSSAEKLMSEGIREKRFGRK</sequence>
<proteinExistence type="predicted"/>
<reference evidence="1 2" key="1">
    <citation type="submission" date="2018-09" db="EMBL/GenBank/DDBJ databases">
        <title>Gemmobacter lutimaris sp. nov., a marine bacterium isolated from tidal flat.</title>
        <authorList>
            <person name="Lee D.W."/>
            <person name="Yoo Y."/>
            <person name="Kim J.-J."/>
            <person name="Kim B.S."/>
        </authorList>
    </citation>
    <scope>NUCLEOTIDE SEQUENCE [LARGE SCALE GENOMIC DNA]</scope>
    <source>
        <strain evidence="1 2">YJ-T1-11</strain>
    </source>
</reference>
<protein>
    <submittedName>
        <fullName evidence="1">Uncharacterized protein</fullName>
    </submittedName>
</protein>
<accession>A0A398BSX6</accession>
<dbReference type="Proteomes" id="UP000266649">
    <property type="component" value="Unassembled WGS sequence"/>
</dbReference>
<organism evidence="1 2">
    <name type="scientific">Gemmobacter lutimaris</name>
    <dbReference type="NCBI Taxonomy" id="2306023"/>
    <lineage>
        <taxon>Bacteria</taxon>
        <taxon>Pseudomonadati</taxon>
        <taxon>Pseudomonadota</taxon>
        <taxon>Alphaproteobacteria</taxon>
        <taxon>Rhodobacterales</taxon>
        <taxon>Paracoccaceae</taxon>
        <taxon>Gemmobacter</taxon>
    </lineage>
</organism>
<dbReference type="AlphaFoldDB" id="A0A398BSX6"/>